<accession>A0A7Y9HI53</accession>
<feature type="domain" description="Multi-ubiquitin" evidence="2">
    <location>
        <begin position="45"/>
        <end position="109"/>
    </location>
</feature>
<dbReference type="InterPro" id="IPR027802">
    <property type="entry name" value="Multi-ubiquitin_dom"/>
</dbReference>
<organism evidence="3 4">
    <name type="scientific">Streptomyces fulvorobeus</name>
    <dbReference type="NCBI Taxonomy" id="284028"/>
    <lineage>
        <taxon>Bacteria</taxon>
        <taxon>Bacillati</taxon>
        <taxon>Actinomycetota</taxon>
        <taxon>Actinomycetes</taxon>
        <taxon>Kitasatosporales</taxon>
        <taxon>Streptomycetaceae</taxon>
        <taxon>Streptomyces</taxon>
    </lineage>
</organism>
<reference evidence="3 4" key="1">
    <citation type="submission" date="2020-07" db="EMBL/GenBank/DDBJ databases">
        <title>Sequencing the genomes of 1000 actinobacteria strains.</title>
        <authorList>
            <person name="Klenk H.-P."/>
        </authorList>
    </citation>
    <scope>NUCLEOTIDE SEQUENCE [LARGE SCALE GENOMIC DNA]</scope>
    <source>
        <strain evidence="3 4">DSM 41455</strain>
    </source>
</reference>
<feature type="compositionally biased region" description="Low complexity" evidence="1">
    <location>
        <begin position="28"/>
        <end position="45"/>
    </location>
</feature>
<dbReference type="EMBL" id="JACCCF010000001">
    <property type="protein sequence ID" value="NYE44835.1"/>
    <property type="molecule type" value="Genomic_DNA"/>
</dbReference>
<feature type="region of interest" description="Disordered" evidence="1">
    <location>
        <begin position="1"/>
        <end position="49"/>
    </location>
</feature>
<dbReference type="Proteomes" id="UP000530403">
    <property type="component" value="Unassembled WGS sequence"/>
</dbReference>
<sequence length="112" mass="12510">MSGQRPARRPGTHPSEHALPHFRRTPCPRTATDPSPSRSSSTPAPHTWEAKEITYEQVVNLAYPGQPPNDQDTYTVRYSRGHDGHGTGSLTAGHDVRVKKEMVFDVYRTSRS</sequence>
<feature type="region of interest" description="Disordered" evidence="1">
    <location>
        <begin position="62"/>
        <end position="94"/>
    </location>
</feature>
<name>A0A7Y9HI53_9ACTN</name>
<evidence type="ECO:0000313" key="3">
    <source>
        <dbReference type="EMBL" id="NYE44835.1"/>
    </source>
</evidence>
<feature type="compositionally biased region" description="Basic residues" evidence="1">
    <location>
        <begin position="1"/>
        <end position="11"/>
    </location>
</feature>
<evidence type="ECO:0000313" key="4">
    <source>
        <dbReference type="Proteomes" id="UP000530403"/>
    </source>
</evidence>
<dbReference type="AlphaFoldDB" id="A0A7Y9HI53"/>
<gene>
    <name evidence="3" type="ORF">HEB29_005846</name>
</gene>
<evidence type="ECO:0000259" key="2">
    <source>
        <dbReference type="Pfam" id="PF14452"/>
    </source>
</evidence>
<evidence type="ECO:0000256" key="1">
    <source>
        <dbReference type="SAM" id="MobiDB-lite"/>
    </source>
</evidence>
<dbReference type="Pfam" id="PF14452">
    <property type="entry name" value="Multi_ubiq"/>
    <property type="match status" value="1"/>
</dbReference>
<dbReference type="RefSeq" id="WP_179764391.1">
    <property type="nucleotide sequence ID" value="NZ_JACCCF010000001.1"/>
</dbReference>
<proteinExistence type="predicted"/>
<protein>
    <recommendedName>
        <fullName evidence="2">Multi-ubiquitin domain-containing protein</fullName>
    </recommendedName>
</protein>
<comment type="caution">
    <text evidence="3">The sequence shown here is derived from an EMBL/GenBank/DDBJ whole genome shotgun (WGS) entry which is preliminary data.</text>
</comment>